<dbReference type="EMBL" id="AMCV02000002">
    <property type="protein sequence ID" value="TDZ25432.1"/>
    <property type="molecule type" value="Genomic_DNA"/>
</dbReference>
<reference evidence="3" key="2">
    <citation type="journal article" date="2019" name="Mol. Plant Microbe Interact.">
        <title>Genome sequence resources for four phytopathogenic fungi from the Colletotrichum orbiculare species complex.</title>
        <authorList>
            <person name="Gan P."/>
            <person name="Tsushima A."/>
            <person name="Narusaka M."/>
            <person name="Narusaka Y."/>
            <person name="Takano Y."/>
            <person name="Kubo Y."/>
            <person name="Shirasu K."/>
        </authorList>
    </citation>
    <scope>GENOME REANNOTATION</scope>
    <source>
        <strain evidence="3">104-T / ATCC 96160 / CBS 514.97 / LARS 414 / MAFF 240422</strain>
    </source>
</reference>
<evidence type="ECO:0000256" key="1">
    <source>
        <dbReference type="SAM" id="MobiDB-lite"/>
    </source>
</evidence>
<reference evidence="3" key="1">
    <citation type="journal article" date="2013" name="New Phytol.">
        <title>Comparative genomic and transcriptomic analyses reveal the hemibiotrophic stage shift of Colletotrichum fungi.</title>
        <authorList>
            <person name="Gan P."/>
            <person name="Ikeda K."/>
            <person name="Irieda H."/>
            <person name="Narusaka M."/>
            <person name="O'Connell R.J."/>
            <person name="Narusaka Y."/>
            <person name="Takano Y."/>
            <person name="Kubo Y."/>
            <person name="Shirasu K."/>
        </authorList>
    </citation>
    <scope>NUCLEOTIDE SEQUENCE [LARGE SCALE GENOMIC DNA]</scope>
    <source>
        <strain evidence="3">104-T / ATCC 96160 / CBS 514.97 / LARS 414 / MAFF 240422</strain>
    </source>
</reference>
<comment type="caution">
    <text evidence="2">The sequence shown here is derived from an EMBL/GenBank/DDBJ whole genome shotgun (WGS) entry which is preliminary data.</text>
</comment>
<dbReference type="Proteomes" id="UP000014480">
    <property type="component" value="Unassembled WGS sequence"/>
</dbReference>
<dbReference type="AlphaFoldDB" id="A0A484G574"/>
<feature type="region of interest" description="Disordered" evidence="1">
    <location>
        <begin position="1"/>
        <end position="25"/>
    </location>
</feature>
<sequence length="122" mass="14157">MRDAKVQRRWRARPPAPRVAPTTADRERVWTLRTELRGWPFATRQNSTNLQVPFRVLSHRMLHRLITIGQGIKISVCKPQGSRTMSMNSEMDKDTKGRKTYLDVQFNSLLECKSPRGNLPIN</sequence>
<proteinExistence type="predicted"/>
<evidence type="ECO:0000313" key="3">
    <source>
        <dbReference type="Proteomes" id="UP000014480"/>
    </source>
</evidence>
<accession>A0A484G574</accession>
<keyword evidence="3" id="KW-1185">Reference proteome</keyword>
<name>A0A484G574_COLOR</name>
<organism evidence="2 3">
    <name type="scientific">Colletotrichum orbiculare (strain 104-T / ATCC 96160 / CBS 514.97 / LARS 414 / MAFF 240422)</name>
    <name type="common">Cucumber anthracnose fungus</name>
    <name type="synonym">Colletotrichum lagenarium</name>
    <dbReference type="NCBI Taxonomy" id="1213857"/>
    <lineage>
        <taxon>Eukaryota</taxon>
        <taxon>Fungi</taxon>
        <taxon>Dikarya</taxon>
        <taxon>Ascomycota</taxon>
        <taxon>Pezizomycotina</taxon>
        <taxon>Sordariomycetes</taxon>
        <taxon>Hypocreomycetidae</taxon>
        <taxon>Glomerellales</taxon>
        <taxon>Glomerellaceae</taxon>
        <taxon>Colletotrichum</taxon>
        <taxon>Colletotrichum orbiculare species complex</taxon>
    </lineage>
</organism>
<protein>
    <submittedName>
        <fullName evidence="2">Uncharacterized protein</fullName>
    </submittedName>
</protein>
<gene>
    <name evidence="2" type="ORF">Cob_v001571</name>
</gene>
<evidence type="ECO:0000313" key="2">
    <source>
        <dbReference type="EMBL" id="TDZ25432.1"/>
    </source>
</evidence>